<dbReference type="EMBL" id="ASRX01000126">
    <property type="protein sequence ID" value="EYF00183.1"/>
    <property type="molecule type" value="Genomic_DNA"/>
</dbReference>
<dbReference type="AlphaFoldDB" id="A0A017ST66"/>
<feature type="compositionally biased region" description="Basic and acidic residues" evidence="1">
    <location>
        <begin position="1"/>
        <end position="10"/>
    </location>
</feature>
<gene>
    <name evidence="2" type="ORF">CAP_1118</name>
</gene>
<comment type="caution">
    <text evidence="2">The sequence shown here is derived from an EMBL/GenBank/DDBJ whole genome shotgun (WGS) entry which is preliminary data.</text>
</comment>
<sequence length="162" mass="18833">MLRELKHNGHADILSSSGGVREAWERRRRTNEGSAAREGDGRGGEAGRCGGGRLKNYKGRGWAGAQAGREREDAGVLRMRVRRGRRTRRRRRWRRRDERFRASGGGRFEHARARCRSSSPSWSRTKTSTSLPASSAWRARPRTLRASGWRRSWERYFRIRFH</sequence>
<evidence type="ECO:0000256" key="1">
    <source>
        <dbReference type="SAM" id="MobiDB-lite"/>
    </source>
</evidence>
<feature type="region of interest" description="Disordered" evidence="1">
    <location>
        <begin position="109"/>
        <end position="137"/>
    </location>
</feature>
<accession>A0A017ST66</accession>
<evidence type="ECO:0000313" key="3">
    <source>
        <dbReference type="Proteomes" id="UP000019678"/>
    </source>
</evidence>
<evidence type="ECO:0000313" key="2">
    <source>
        <dbReference type="EMBL" id="EYF00183.1"/>
    </source>
</evidence>
<reference evidence="2 3" key="1">
    <citation type="submission" date="2013-05" db="EMBL/GenBank/DDBJ databases">
        <title>Genome assembly of Chondromyces apiculatus DSM 436.</title>
        <authorList>
            <person name="Sharma G."/>
            <person name="Khatri I."/>
            <person name="Kaur C."/>
            <person name="Mayilraj S."/>
            <person name="Subramanian S."/>
        </authorList>
    </citation>
    <scope>NUCLEOTIDE SEQUENCE [LARGE SCALE GENOMIC DNA]</scope>
    <source>
        <strain evidence="2 3">DSM 436</strain>
    </source>
</reference>
<name>A0A017ST66_9BACT</name>
<feature type="compositionally biased region" description="Basic and acidic residues" evidence="1">
    <location>
        <begin position="35"/>
        <end position="45"/>
    </location>
</feature>
<organism evidence="2 3">
    <name type="scientific">Chondromyces apiculatus DSM 436</name>
    <dbReference type="NCBI Taxonomy" id="1192034"/>
    <lineage>
        <taxon>Bacteria</taxon>
        <taxon>Pseudomonadati</taxon>
        <taxon>Myxococcota</taxon>
        <taxon>Polyangia</taxon>
        <taxon>Polyangiales</taxon>
        <taxon>Polyangiaceae</taxon>
        <taxon>Chondromyces</taxon>
    </lineage>
</organism>
<dbReference type="Proteomes" id="UP000019678">
    <property type="component" value="Unassembled WGS sequence"/>
</dbReference>
<feature type="region of interest" description="Disordered" evidence="1">
    <location>
        <begin position="1"/>
        <end position="69"/>
    </location>
</feature>
<keyword evidence="3" id="KW-1185">Reference proteome</keyword>
<feature type="compositionally biased region" description="Low complexity" evidence="1">
    <location>
        <begin position="116"/>
        <end position="130"/>
    </location>
</feature>
<proteinExistence type="predicted"/>
<dbReference type="STRING" id="1192034.CAP_1118"/>
<protein>
    <submittedName>
        <fullName evidence="2">Uncharacterized protein</fullName>
    </submittedName>
</protein>